<evidence type="ECO:0000313" key="1">
    <source>
        <dbReference type="EMBL" id="EHN59328.1"/>
    </source>
</evidence>
<dbReference type="Proteomes" id="UP000004959">
    <property type="component" value="Chromosome"/>
</dbReference>
<dbReference type="PATRIC" id="fig|1045004.4.peg.1228"/>
<dbReference type="HOGENOM" id="CLU_2684251_0_0_9"/>
<reference evidence="1 2" key="1">
    <citation type="journal article" date="2012" name="PLoS ONE">
        <title>Functional divergence in the genus oenococcus as predicted by genome sequencing of the newly-described species, Oenococcus kitaharae.</title>
        <authorList>
            <person name="Borneman A.R."/>
            <person name="McCarthy J.M."/>
            <person name="Chambers P.J."/>
            <person name="Bartowsky E.J."/>
        </authorList>
    </citation>
    <scope>NUCLEOTIDE SEQUENCE [LARGE SCALE GENOMIC DNA]</scope>
    <source>
        <strain evidence="2">DSM17330</strain>
    </source>
</reference>
<name>G9WFN6_9LACO</name>
<evidence type="ECO:0000313" key="2">
    <source>
        <dbReference type="Proteomes" id="UP000004959"/>
    </source>
</evidence>
<proteinExistence type="predicted"/>
<dbReference type="EMBL" id="AFVZ01000001">
    <property type="protein sequence ID" value="EHN59328.1"/>
    <property type="molecule type" value="Genomic_DNA"/>
</dbReference>
<dbReference type="OrthoDB" id="2151925at2"/>
<protein>
    <submittedName>
        <fullName evidence="1">Uncharacterized protein</fullName>
    </submittedName>
</protein>
<comment type="caution">
    <text evidence="1">The sequence shown here is derived from an EMBL/GenBank/DDBJ whole genome shotgun (WGS) entry which is preliminary data.</text>
</comment>
<accession>G9WFN6</accession>
<sequence length="74" mass="8775">MKLINTMRLLNKFHHEKNSAFDRSTLQVADRKIVSGIELLIEIIKNTIYVIPISIIYSYQPVRVRVRHDNKRLN</sequence>
<dbReference type="RefSeq" id="WP_007746184.1">
    <property type="nucleotide sequence ID" value="NZ_CM001398.1"/>
</dbReference>
<keyword evidence="2" id="KW-1185">Reference proteome</keyword>
<dbReference type="AlphaFoldDB" id="G9WFN6"/>
<organism evidence="1 2">
    <name type="scientific">Oenococcus kitaharae DSM 17330</name>
    <dbReference type="NCBI Taxonomy" id="1045004"/>
    <lineage>
        <taxon>Bacteria</taxon>
        <taxon>Bacillati</taxon>
        <taxon>Bacillota</taxon>
        <taxon>Bacilli</taxon>
        <taxon>Lactobacillales</taxon>
        <taxon>Lactobacillaceae</taxon>
        <taxon>Oenococcus</taxon>
    </lineage>
</organism>
<gene>
    <name evidence="1" type="ORF">OKIT_1245</name>
</gene>